<protein>
    <submittedName>
        <fullName evidence="1">DUF3047 domain-containing protein</fullName>
    </submittedName>
</protein>
<dbReference type="Proteomes" id="UP000605201">
    <property type="component" value="Unassembled WGS sequence"/>
</dbReference>
<sequence>MKFDRVLQKRTIRPITILTCLFLLVGYSVAIAQPAEIIEVGNFSNLRAGSDFPSAWKPLTFKKIKQHTRYSLVADNGVVVVKALSNSSASGLIRKVEINPKIYPVVTWRWKVTKIYTNGDVTKKKGDDYPARIYITFKYDPDKAGFFEKIKYETAKTLYGEYPPIAALNYIWASNAHKGTIVPNPYTDQAMMIAVESGAQKLNNWVEEVRNIYQDYKKAYGEEPPLISGVAIMTDSDNTKESAVSFFGDITFHKK</sequence>
<dbReference type="InterPro" id="IPR021409">
    <property type="entry name" value="DUF3047"/>
</dbReference>
<dbReference type="AlphaFoldDB" id="A0A8J6P3J2"/>
<reference evidence="1 2" key="1">
    <citation type="submission" date="2020-08" db="EMBL/GenBank/DDBJ databases">
        <title>Bridging the membrane lipid divide: bacteria of the FCB group superphylum have the potential to synthesize archaeal ether lipids.</title>
        <authorList>
            <person name="Villanueva L."/>
            <person name="Von Meijenfeldt F.A.B."/>
            <person name="Westbye A.B."/>
            <person name="Yadav S."/>
            <person name="Hopmans E.C."/>
            <person name="Dutilh B.E."/>
            <person name="Sinninghe Damste J.S."/>
        </authorList>
    </citation>
    <scope>NUCLEOTIDE SEQUENCE [LARGE SCALE GENOMIC DNA]</scope>
    <source>
        <strain evidence="1">NIOZ-UU17</strain>
    </source>
</reference>
<dbReference type="Pfam" id="PF11249">
    <property type="entry name" value="DUF3047"/>
    <property type="match status" value="1"/>
</dbReference>
<evidence type="ECO:0000313" key="2">
    <source>
        <dbReference type="Proteomes" id="UP000605201"/>
    </source>
</evidence>
<accession>A0A8J6P3J2</accession>
<comment type="caution">
    <text evidence="1">The sequence shown here is derived from an EMBL/GenBank/DDBJ whole genome shotgun (WGS) entry which is preliminary data.</text>
</comment>
<organism evidence="1 2">
    <name type="scientific">Candidatus Desulfatibia vada</name>
    <dbReference type="NCBI Taxonomy" id="2841696"/>
    <lineage>
        <taxon>Bacteria</taxon>
        <taxon>Pseudomonadati</taxon>
        <taxon>Thermodesulfobacteriota</taxon>
        <taxon>Desulfobacteria</taxon>
        <taxon>Desulfobacterales</taxon>
        <taxon>Desulfobacterales incertae sedis</taxon>
        <taxon>Candidatus Desulfatibia</taxon>
    </lineage>
</organism>
<name>A0A8J6P3J2_9BACT</name>
<gene>
    <name evidence="1" type="ORF">H8D96_13260</name>
</gene>
<evidence type="ECO:0000313" key="1">
    <source>
        <dbReference type="EMBL" id="MBC8432872.1"/>
    </source>
</evidence>
<dbReference type="EMBL" id="JACNIG010000252">
    <property type="protein sequence ID" value="MBC8432872.1"/>
    <property type="molecule type" value="Genomic_DNA"/>
</dbReference>
<proteinExistence type="predicted"/>